<evidence type="ECO:0000313" key="4">
    <source>
        <dbReference type="EMBL" id="RKO95979.1"/>
    </source>
</evidence>
<feature type="domain" description="Tetrahydrofolate dehydrogenase/cyclohydrolase NAD(P)-binding" evidence="3">
    <location>
        <begin position="110"/>
        <end position="168"/>
    </location>
</feature>
<evidence type="ECO:0000259" key="2">
    <source>
        <dbReference type="Pfam" id="PF00763"/>
    </source>
</evidence>
<dbReference type="GO" id="GO:0006730">
    <property type="term" value="P:one-carbon metabolic process"/>
    <property type="evidence" value="ECO:0007669"/>
    <property type="project" value="UniProtKB-KW"/>
</dbReference>
<dbReference type="Proteomes" id="UP000268535">
    <property type="component" value="Unassembled WGS sequence"/>
</dbReference>
<dbReference type="PANTHER" id="PTHR48099:SF3">
    <property type="entry name" value="METHYLENETETRAHYDROFOLATE DEHYDROGENASE [NAD(+)]"/>
    <property type="match status" value="1"/>
</dbReference>
<dbReference type="GO" id="GO:0009113">
    <property type="term" value="P:purine nucleobase biosynthetic process"/>
    <property type="evidence" value="ECO:0007669"/>
    <property type="project" value="TreeGrafter"/>
</dbReference>
<dbReference type="Gene3D" id="3.40.50.720">
    <property type="entry name" value="NAD(P)-binding Rossmann-like Domain"/>
    <property type="match status" value="1"/>
</dbReference>
<evidence type="ECO:0000259" key="3">
    <source>
        <dbReference type="Pfam" id="PF02882"/>
    </source>
</evidence>
<dbReference type="AlphaFoldDB" id="A0A4P9WS06"/>
<feature type="domain" description="Tetrahydrofolate dehydrogenase/cyclohydrolase catalytic" evidence="2">
    <location>
        <begin position="2"/>
        <end position="82"/>
    </location>
</feature>
<proteinExistence type="predicted"/>
<dbReference type="InterPro" id="IPR046346">
    <property type="entry name" value="Aminoacid_DH-like_N_sf"/>
</dbReference>
<reference evidence="5" key="1">
    <citation type="journal article" date="2018" name="Nat. Microbiol.">
        <title>Leveraging single-cell genomics to expand the fungal tree of life.</title>
        <authorList>
            <person name="Ahrendt S.R."/>
            <person name="Quandt C.A."/>
            <person name="Ciobanu D."/>
            <person name="Clum A."/>
            <person name="Salamov A."/>
            <person name="Andreopoulos B."/>
            <person name="Cheng J.F."/>
            <person name="Woyke T."/>
            <person name="Pelin A."/>
            <person name="Henrissat B."/>
            <person name="Reynolds N.K."/>
            <person name="Benny G.L."/>
            <person name="Smith M.E."/>
            <person name="James T.Y."/>
            <person name="Grigoriev I.V."/>
        </authorList>
    </citation>
    <scope>NUCLEOTIDE SEQUENCE [LARGE SCALE GENOMIC DNA]</scope>
    <source>
        <strain evidence="5">ATCC 52028</strain>
    </source>
</reference>
<dbReference type="GO" id="GO:0004487">
    <property type="term" value="F:methylenetetrahydrofolate dehydrogenase (NAD+) activity"/>
    <property type="evidence" value="ECO:0007669"/>
    <property type="project" value="TreeGrafter"/>
</dbReference>
<dbReference type="Gene3D" id="3.40.50.10860">
    <property type="entry name" value="Leucine Dehydrogenase, chain A, domain 1"/>
    <property type="match status" value="1"/>
</dbReference>
<dbReference type="Pfam" id="PF02882">
    <property type="entry name" value="THF_DHG_CYH_C"/>
    <property type="match status" value="1"/>
</dbReference>
<accession>A0A4P9WS06</accession>
<gene>
    <name evidence="4" type="ORF">CAUPRSCDRAFT_10149</name>
</gene>
<dbReference type="SUPFAM" id="SSF51735">
    <property type="entry name" value="NAD(P)-binding Rossmann-fold domains"/>
    <property type="match status" value="1"/>
</dbReference>
<name>A0A4P9WS06_9FUNG</name>
<dbReference type="PRINTS" id="PR00085">
    <property type="entry name" value="THFDHDRGNASE"/>
</dbReference>
<dbReference type="InterPro" id="IPR036291">
    <property type="entry name" value="NAD(P)-bd_dom_sf"/>
</dbReference>
<dbReference type="InterPro" id="IPR020631">
    <property type="entry name" value="THF_DH/CycHdrlase_NAD-bd_dom"/>
</dbReference>
<dbReference type="GO" id="GO:0004488">
    <property type="term" value="F:methylenetetrahydrofolate dehydrogenase (NADP+) activity"/>
    <property type="evidence" value="ECO:0007669"/>
    <property type="project" value="InterPro"/>
</dbReference>
<dbReference type="InterPro" id="IPR020630">
    <property type="entry name" value="THF_DH/CycHdrlase_cat_dom"/>
</dbReference>
<dbReference type="GO" id="GO:0005829">
    <property type="term" value="C:cytosol"/>
    <property type="evidence" value="ECO:0007669"/>
    <property type="project" value="TreeGrafter"/>
</dbReference>
<evidence type="ECO:0000313" key="5">
    <source>
        <dbReference type="Proteomes" id="UP000268535"/>
    </source>
</evidence>
<evidence type="ECO:0000256" key="1">
    <source>
        <dbReference type="ARBA" id="ARBA00022563"/>
    </source>
</evidence>
<organism evidence="4 5">
    <name type="scientific">Caulochytrium protostelioides</name>
    <dbReference type="NCBI Taxonomy" id="1555241"/>
    <lineage>
        <taxon>Eukaryota</taxon>
        <taxon>Fungi</taxon>
        <taxon>Fungi incertae sedis</taxon>
        <taxon>Chytridiomycota</taxon>
        <taxon>Chytridiomycota incertae sedis</taxon>
        <taxon>Chytridiomycetes</taxon>
        <taxon>Caulochytriales</taxon>
        <taxon>Caulochytriaceae</taxon>
        <taxon>Caulochytrium</taxon>
    </lineage>
</organism>
<sequence>MVAFLANEDEAARRYAEWTGKTCRDIGLRFELRQVTRTQLEEAIIEANEDDGVNGIMVYSPVFGDAMDQYLQNIVDPAKDVEGLCHTYRFYMYHNIRHLDEAKTQRCIIPCTPLAIVKFLEHMGIYNSKLPYGDRLHGRTVTVINRSEVVGRPLAALLANDGAHVYSADVNGLLELNRGQGLHLKRYLTNECSLTLEEALARSDIVIGGVPAKAYKIPTAQLREGVVAINLSSVANFEDDITSKASFFVSSVGKVTTVMLERNLMRLWQYQRKARAEAEVKETDAEADAVAEEEQAAKAYA</sequence>
<keyword evidence="1" id="KW-0554">One-carbon metabolism</keyword>
<dbReference type="SUPFAM" id="SSF53223">
    <property type="entry name" value="Aminoacid dehydrogenase-like, N-terminal domain"/>
    <property type="match status" value="1"/>
</dbReference>
<protein>
    <submittedName>
        <fullName evidence="4">NAD(P)-binding protein</fullName>
    </submittedName>
</protein>
<dbReference type="EMBL" id="ML010567">
    <property type="protein sequence ID" value="RKO95979.1"/>
    <property type="molecule type" value="Genomic_DNA"/>
</dbReference>
<dbReference type="PANTHER" id="PTHR48099">
    <property type="entry name" value="C-1-TETRAHYDROFOLATE SYNTHASE, CYTOPLASMIC-RELATED"/>
    <property type="match status" value="1"/>
</dbReference>
<dbReference type="Pfam" id="PF00763">
    <property type="entry name" value="THF_DHG_CYH"/>
    <property type="match status" value="1"/>
</dbReference>
<dbReference type="InterPro" id="IPR000672">
    <property type="entry name" value="THF_DH/CycHdrlase"/>
</dbReference>